<keyword evidence="4" id="KW-0804">Transcription</keyword>
<dbReference type="RefSeq" id="WP_047847246.1">
    <property type="nucleotide sequence ID" value="NZ_AEJF01000088.1"/>
</dbReference>
<protein>
    <submittedName>
        <fullName evidence="7">TetR family transcriptional regulator</fullName>
    </submittedName>
</protein>
<sequence>MKPQRLTREQAREQTHQRLLDAAQIIFIQKGFVAGSVEEIAEAAGYTRGAFYSNFRSKQELLLELLKRDHKAMQAGLHGIMEEGATPEDIEDRALLFYSHLYRDNKNFLLWVEAQLLAARDAKFRIIFAAFLRDKLEQLTAYIRECSVRTGVPLPAETLALGLMALCDGVRFFYTINPQDVTAELAESVLAHFFSRVVFGRGMQDIERASPVRLVGP</sequence>
<dbReference type="InterPro" id="IPR009057">
    <property type="entry name" value="Homeodomain-like_sf"/>
</dbReference>
<dbReference type="InterPro" id="IPR039538">
    <property type="entry name" value="BetI_C"/>
</dbReference>
<dbReference type="Pfam" id="PF13977">
    <property type="entry name" value="TetR_C_6"/>
    <property type="match status" value="1"/>
</dbReference>
<dbReference type="AlphaFoldDB" id="A0A0J1CZA3"/>
<organism evidence="7 8">
    <name type="scientific">Caballeronia mineralivorans PML1(12)</name>
    <dbReference type="NCBI Taxonomy" id="908627"/>
    <lineage>
        <taxon>Bacteria</taxon>
        <taxon>Pseudomonadati</taxon>
        <taxon>Pseudomonadota</taxon>
        <taxon>Betaproteobacteria</taxon>
        <taxon>Burkholderiales</taxon>
        <taxon>Burkholderiaceae</taxon>
        <taxon>Caballeronia</taxon>
    </lineage>
</organism>
<dbReference type="InterPro" id="IPR050109">
    <property type="entry name" value="HTH-type_TetR-like_transc_reg"/>
</dbReference>
<dbReference type="Gene3D" id="1.10.357.10">
    <property type="entry name" value="Tetracycline Repressor, domain 2"/>
    <property type="match status" value="1"/>
</dbReference>
<dbReference type="Proteomes" id="UP000035963">
    <property type="component" value="Unassembled WGS sequence"/>
</dbReference>
<dbReference type="PANTHER" id="PTHR30055">
    <property type="entry name" value="HTH-TYPE TRANSCRIPTIONAL REGULATOR RUTR"/>
    <property type="match status" value="1"/>
</dbReference>
<evidence type="ECO:0000313" key="7">
    <source>
        <dbReference type="EMBL" id="KLU25681.1"/>
    </source>
</evidence>
<dbReference type="PANTHER" id="PTHR30055:SF241">
    <property type="entry name" value="TRANSCRIPTIONAL REGULATORY PROTEIN"/>
    <property type="match status" value="1"/>
</dbReference>
<evidence type="ECO:0000256" key="4">
    <source>
        <dbReference type="ARBA" id="ARBA00023163"/>
    </source>
</evidence>
<keyword evidence="2" id="KW-0805">Transcription regulation</keyword>
<evidence type="ECO:0000313" key="8">
    <source>
        <dbReference type="Proteomes" id="UP000035963"/>
    </source>
</evidence>
<evidence type="ECO:0000256" key="5">
    <source>
        <dbReference type="PROSITE-ProRule" id="PRU00335"/>
    </source>
</evidence>
<evidence type="ECO:0000259" key="6">
    <source>
        <dbReference type="PROSITE" id="PS50977"/>
    </source>
</evidence>
<dbReference type="PATRIC" id="fig|908627.4.peg.3083"/>
<dbReference type="PRINTS" id="PR00455">
    <property type="entry name" value="HTHTETR"/>
</dbReference>
<evidence type="ECO:0000256" key="1">
    <source>
        <dbReference type="ARBA" id="ARBA00022491"/>
    </source>
</evidence>
<keyword evidence="1" id="KW-0678">Repressor</keyword>
<accession>A0A0J1CZA3</accession>
<dbReference type="Pfam" id="PF00440">
    <property type="entry name" value="TetR_N"/>
    <property type="match status" value="1"/>
</dbReference>
<name>A0A0J1CZA3_9BURK</name>
<proteinExistence type="predicted"/>
<dbReference type="InterPro" id="IPR001647">
    <property type="entry name" value="HTH_TetR"/>
</dbReference>
<dbReference type="SUPFAM" id="SSF48498">
    <property type="entry name" value="Tetracyclin repressor-like, C-terminal domain"/>
    <property type="match status" value="1"/>
</dbReference>
<comment type="caution">
    <text evidence="7">The sequence shown here is derived from an EMBL/GenBank/DDBJ whole genome shotgun (WGS) entry which is preliminary data.</text>
</comment>
<dbReference type="GO" id="GO:0003700">
    <property type="term" value="F:DNA-binding transcription factor activity"/>
    <property type="evidence" value="ECO:0007669"/>
    <property type="project" value="TreeGrafter"/>
</dbReference>
<evidence type="ECO:0000256" key="2">
    <source>
        <dbReference type="ARBA" id="ARBA00023015"/>
    </source>
</evidence>
<feature type="domain" description="HTH tetR-type" evidence="6">
    <location>
        <begin position="13"/>
        <end position="73"/>
    </location>
</feature>
<feature type="DNA-binding region" description="H-T-H motif" evidence="5">
    <location>
        <begin position="36"/>
        <end position="55"/>
    </location>
</feature>
<evidence type="ECO:0000256" key="3">
    <source>
        <dbReference type="ARBA" id="ARBA00023125"/>
    </source>
</evidence>
<dbReference type="InterPro" id="IPR036271">
    <property type="entry name" value="Tet_transcr_reg_TetR-rel_C_sf"/>
</dbReference>
<gene>
    <name evidence="7" type="ORF">EOS_13835</name>
</gene>
<dbReference type="PROSITE" id="PS50977">
    <property type="entry name" value="HTH_TETR_2"/>
    <property type="match status" value="1"/>
</dbReference>
<dbReference type="GO" id="GO:0000976">
    <property type="term" value="F:transcription cis-regulatory region binding"/>
    <property type="evidence" value="ECO:0007669"/>
    <property type="project" value="TreeGrafter"/>
</dbReference>
<reference evidence="7 8" key="1">
    <citation type="journal article" date="2015" name="Genome Announc.">
        <title>Draft Genome Sequence of Burkholderia sp. Strain PML1(12), an Ectomycorrhizosphere-Inhabiting Bacterium with Effective Mineral-Weathering Ability.</title>
        <authorList>
            <person name="Uroz S."/>
            <person name="Oger P."/>
        </authorList>
    </citation>
    <scope>NUCLEOTIDE SEQUENCE [LARGE SCALE GENOMIC DNA]</scope>
    <source>
        <strain evidence="8">PML1(12)</strain>
    </source>
</reference>
<keyword evidence="8" id="KW-1185">Reference proteome</keyword>
<dbReference type="EMBL" id="AEJF01000088">
    <property type="protein sequence ID" value="KLU25681.1"/>
    <property type="molecule type" value="Genomic_DNA"/>
</dbReference>
<dbReference type="OrthoDB" id="7252896at2"/>
<dbReference type="SUPFAM" id="SSF46689">
    <property type="entry name" value="Homeodomain-like"/>
    <property type="match status" value="1"/>
</dbReference>
<keyword evidence="3 5" id="KW-0238">DNA-binding</keyword>